<dbReference type="GO" id="GO:0005643">
    <property type="term" value="C:nuclear pore"/>
    <property type="evidence" value="ECO:0007669"/>
    <property type="project" value="UniProtKB-SubCell"/>
</dbReference>
<dbReference type="PANTHER" id="PTHR11225:SF4">
    <property type="entry name" value="NUCLEAR PORE COMPLEX PROTEIN NUP93"/>
    <property type="match status" value="1"/>
</dbReference>
<keyword evidence="3 4" id="KW-0539">Nucleus</keyword>
<evidence type="ECO:0000256" key="1">
    <source>
        <dbReference type="ARBA" id="ARBA00004259"/>
    </source>
</evidence>
<keyword evidence="7" id="KW-1185">Reference proteome</keyword>
<keyword evidence="4" id="KW-0509">mRNA transport</keyword>
<keyword evidence="4" id="KW-0813">Transport</keyword>
<feature type="compositionally biased region" description="Low complexity" evidence="5">
    <location>
        <begin position="767"/>
        <end position="781"/>
    </location>
</feature>
<dbReference type="GO" id="GO:0006606">
    <property type="term" value="P:protein import into nucleus"/>
    <property type="evidence" value="ECO:0007669"/>
    <property type="project" value="TreeGrafter"/>
</dbReference>
<evidence type="ECO:0000256" key="5">
    <source>
        <dbReference type="SAM" id="MobiDB-lite"/>
    </source>
</evidence>
<organism evidence="6 7">
    <name type="scientific">Lecanosticta acicola</name>
    <dbReference type="NCBI Taxonomy" id="111012"/>
    <lineage>
        <taxon>Eukaryota</taxon>
        <taxon>Fungi</taxon>
        <taxon>Dikarya</taxon>
        <taxon>Ascomycota</taxon>
        <taxon>Pezizomycotina</taxon>
        <taxon>Dothideomycetes</taxon>
        <taxon>Dothideomycetidae</taxon>
        <taxon>Mycosphaerellales</taxon>
        <taxon>Mycosphaerellaceae</taxon>
        <taxon>Lecanosticta</taxon>
    </lineage>
</organism>
<name>A0AAI9E912_9PEZI</name>
<sequence length="950" mass="106153">MSLSQSQAAPAYFQALLERGQKRGSSDEPQLQLGLGDIARKVRNLGKGFTDARAHYLLSASGVNTSQALRDLDELAASTAQSLPEQLPTTGVKQTLLETYQNDFQKMVDSHVQRAHEEFDQMIEERLHGVDWDAHRQRIYEHFGLKKPESQPAPDGSVVGGGAFGRSSRRGRLSTAGKSTFGIPGLSKSVIGSIGPRGPRGSAFGDIAEKLPAEGVRSAPEDSLQRRKQDNYAEKVKDLNVARLQEKVYPILTRFAEVEAEPSNDDTSMLVAAYKALVHITGEDATKEAIADPGVVRERQYAVAYLDESVRSTAEAVALRKRILKGSRTYLEKHFFTQQLEQVVARNPREAQIGGVPSAIDKVKGYVRVRAARKELTSDLDVLQQIDNDYCWAVVFYLLRSGLFQEALDYVIENRNAFKQIDGQFIRYLEAYVRDKDEHRLPSALQTSINNEYAQRQRFAPEDSVDPYRQMCYKVIGRCELARRSVLEGVYSDMQDWIWLQFALAREYLHEDELAHEAYNLQDVRQSFKDVGERYFGPGSDITNAPTTYFYMQILAGMFEKAVADLYAHNYVSAVHFAISLDFYGLLRVSDVSNSDDLLSYTTRQAPQIAFGSMIGLYTRDFRTANATAAVDYLTLICLNGDLTGDLGKAQRELCYQALTEVTLETREFAQLIGDVRDNGQRIDGAIAQRLKLIGLENQREFLKHITQVAARTAEEQGRTADAALLYHLCEDYNKVFHVINEALSLALTTELGEQPERLEPLKPRNTASQNNQSSSQQQASLSLTSIDDPVQLALGIQDLYNKNPMYNAYIDENVRGTCTVLLTLAEARKSLEDGQWPLALEKIKASNVIPMGENGTLSAIRMKAVEFQGFPPSVARTVGHVMLWTVIACSNEVDHIRRQSLQNPNATQYVAACTQQAKDVMVFAGLIRYKLPGRVWETLAQAGQDLGAY</sequence>
<comment type="caution">
    <text evidence="6">The sequence shown here is derived from an EMBL/GenBank/DDBJ whole genome shotgun (WGS) entry which is preliminary data.</text>
</comment>
<accession>A0AAI9E912</accession>
<evidence type="ECO:0000313" key="7">
    <source>
        <dbReference type="Proteomes" id="UP001296104"/>
    </source>
</evidence>
<dbReference type="Pfam" id="PF04097">
    <property type="entry name" value="Nic96"/>
    <property type="match status" value="1"/>
</dbReference>
<dbReference type="PANTHER" id="PTHR11225">
    <property type="entry name" value="NUCLEAR PORE COMPLEX PROTEIN NUP93 NUCLEOPORIN NUP93 DEAD EYE PROTEIN"/>
    <property type="match status" value="1"/>
</dbReference>
<keyword evidence="4" id="KW-0811">Translocation</keyword>
<reference evidence="6" key="1">
    <citation type="submission" date="2023-11" db="EMBL/GenBank/DDBJ databases">
        <authorList>
            <person name="Alioto T."/>
            <person name="Alioto T."/>
            <person name="Gomez Garrido J."/>
        </authorList>
    </citation>
    <scope>NUCLEOTIDE SEQUENCE</scope>
</reference>
<dbReference type="Proteomes" id="UP001296104">
    <property type="component" value="Unassembled WGS sequence"/>
</dbReference>
<keyword evidence="4" id="KW-0906">Nuclear pore complex</keyword>
<evidence type="ECO:0000313" key="6">
    <source>
        <dbReference type="EMBL" id="CAK3918653.1"/>
    </source>
</evidence>
<keyword evidence="4" id="KW-0472">Membrane</keyword>
<dbReference type="EMBL" id="CAVMBE010000012">
    <property type="protein sequence ID" value="CAK3918653.1"/>
    <property type="molecule type" value="Genomic_DNA"/>
</dbReference>
<dbReference type="AlphaFoldDB" id="A0AAI9E912"/>
<evidence type="ECO:0000256" key="4">
    <source>
        <dbReference type="RuleBase" id="RU364035"/>
    </source>
</evidence>
<dbReference type="GO" id="GO:0017056">
    <property type="term" value="F:structural constituent of nuclear pore"/>
    <property type="evidence" value="ECO:0007669"/>
    <property type="project" value="InterPro"/>
</dbReference>
<comment type="subcellular location">
    <subcellularLocation>
        <location evidence="1">Nucleus envelope</location>
    </subcellularLocation>
    <subcellularLocation>
        <location evidence="4">Nucleus</location>
        <location evidence="4">Nuclear pore complex</location>
    </subcellularLocation>
</comment>
<dbReference type="GO" id="GO:0016973">
    <property type="term" value="P:poly(A)+ mRNA export from nucleus"/>
    <property type="evidence" value="ECO:0007669"/>
    <property type="project" value="TreeGrafter"/>
</dbReference>
<protein>
    <recommendedName>
        <fullName evidence="4">Nuclear pore protein</fullName>
    </recommendedName>
</protein>
<evidence type="ECO:0000256" key="2">
    <source>
        <dbReference type="ARBA" id="ARBA00010186"/>
    </source>
</evidence>
<proteinExistence type="inferred from homology"/>
<dbReference type="InterPro" id="IPR007231">
    <property type="entry name" value="Nucleoporin_int_Nup93/Nic96"/>
</dbReference>
<keyword evidence="4" id="KW-0653">Protein transport</keyword>
<gene>
    <name evidence="6" type="ORF">LECACI_7A002736</name>
</gene>
<comment type="similarity">
    <text evidence="2 4">Belongs to the nucleoporin interacting component (NIC) family.</text>
</comment>
<feature type="region of interest" description="Disordered" evidence="5">
    <location>
        <begin position="761"/>
        <end position="781"/>
    </location>
</feature>
<evidence type="ECO:0000256" key="3">
    <source>
        <dbReference type="ARBA" id="ARBA00023242"/>
    </source>
</evidence>